<sequence>MSANRISKRSRNTTSERHSLISWIQKFGVTSPDVMPCTPCFNAGQGDQCKLDPHGRSKRCLTCVQNSLTCDGVLIGQSLDSTIRSLDKLEDQELEAESQLLLAQQQALAAQQKANEVLSRLARIRKQKRFLQNRGDKLFDRGIMEVDRLDSVNADLPDGGSSGVQRLESQAVENAHAVGASDVVDWNVIFSDGSQMPGEEFSQWETAFQTVGSGPSSL</sequence>
<comment type="caution">
    <text evidence="2">The sequence shown here is derived from an EMBL/GenBank/DDBJ whole genome shotgun (WGS) entry which is preliminary data.</text>
</comment>
<protein>
    <submittedName>
        <fullName evidence="2">Uncharacterized protein</fullName>
    </submittedName>
</protein>
<evidence type="ECO:0000313" key="3">
    <source>
        <dbReference type="Proteomes" id="UP000315783"/>
    </source>
</evidence>
<evidence type="ECO:0000256" key="1">
    <source>
        <dbReference type="SAM" id="Coils"/>
    </source>
</evidence>
<proteinExistence type="predicted"/>
<feature type="coiled-coil region" evidence="1">
    <location>
        <begin position="79"/>
        <end position="134"/>
    </location>
</feature>
<keyword evidence="3" id="KW-1185">Reference proteome</keyword>
<gene>
    <name evidence="2" type="ORF">IF1G_11436</name>
</gene>
<dbReference type="AlphaFoldDB" id="A0A545VHY7"/>
<dbReference type="Proteomes" id="UP000315783">
    <property type="component" value="Unassembled WGS sequence"/>
</dbReference>
<dbReference type="EMBL" id="SPUK01000085">
    <property type="protein sequence ID" value="TQV89899.1"/>
    <property type="molecule type" value="Genomic_DNA"/>
</dbReference>
<reference evidence="2 3" key="1">
    <citation type="journal article" date="2019" name="Appl. Microbiol. Biotechnol.">
        <title>Genome sequence of Isaria javanica and comparative genome analysis insights into family S53 peptidase evolution in fungal entomopathogens.</title>
        <authorList>
            <person name="Lin R."/>
            <person name="Zhang X."/>
            <person name="Xin B."/>
            <person name="Zou M."/>
            <person name="Gao Y."/>
            <person name="Qin F."/>
            <person name="Hu Q."/>
            <person name="Xie B."/>
            <person name="Cheng X."/>
        </authorList>
    </citation>
    <scope>NUCLEOTIDE SEQUENCE [LARGE SCALE GENOMIC DNA]</scope>
    <source>
        <strain evidence="2 3">IJ1G</strain>
    </source>
</reference>
<accession>A0A545VHY7</accession>
<keyword evidence="1" id="KW-0175">Coiled coil</keyword>
<dbReference type="OrthoDB" id="5089423at2759"/>
<evidence type="ECO:0000313" key="2">
    <source>
        <dbReference type="EMBL" id="TQV89899.1"/>
    </source>
</evidence>
<organism evidence="2 3">
    <name type="scientific">Cordyceps javanica</name>
    <dbReference type="NCBI Taxonomy" id="43265"/>
    <lineage>
        <taxon>Eukaryota</taxon>
        <taxon>Fungi</taxon>
        <taxon>Dikarya</taxon>
        <taxon>Ascomycota</taxon>
        <taxon>Pezizomycotina</taxon>
        <taxon>Sordariomycetes</taxon>
        <taxon>Hypocreomycetidae</taxon>
        <taxon>Hypocreales</taxon>
        <taxon>Cordycipitaceae</taxon>
        <taxon>Cordyceps</taxon>
    </lineage>
</organism>
<name>A0A545VHY7_9HYPO</name>